<evidence type="ECO:0008006" key="4">
    <source>
        <dbReference type="Google" id="ProtNLM"/>
    </source>
</evidence>
<organism evidence="2 3">
    <name type="scientific">Filobasidium floriforme</name>
    <dbReference type="NCBI Taxonomy" id="5210"/>
    <lineage>
        <taxon>Eukaryota</taxon>
        <taxon>Fungi</taxon>
        <taxon>Dikarya</taxon>
        <taxon>Basidiomycota</taxon>
        <taxon>Agaricomycotina</taxon>
        <taxon>Tremellomycetes</taxon>
        <taxon>Filobasidiales</taxon>
        <taxon>Filobasidiaceae</taxon>
        <taxon>Filobasidium</taxon>
    </lineage>
</organism>
<dbReference type="GO" id="GO:0000444">
    <property type="term" value="C:MIS12/MIND type complex"/>
    <property type="evidence" value="ECO:0007669"/>
    <property type="project" value="TreeGrafter"/>
</dbReference>
<dbReference type="Pfam" id="PF08641">
    <property type="entry name" value="Mis14"/>
    <property type="match status" value="1"/>
</dbReference>
<name>A0A8K0NRC3_9TREE</name>
<proteinExistence type="predicted"/>
<dbReference type="PANTHER" id="PTHR31749:SF3">
    <property type="entry name" value="KINETOCHORE-ASSOCIATED PROTEIN NSL1 HOMOLOG"/>
    <property type="match status" value="1"/>
</dbReference>
<dbReference type="AlphaFoldDB" id="A0A8K0NRC3"/>
<evidence type="ECO:0000313" key="3">
    <source>
        <dbReference type="Proteomes" id="UP000812966"/>
    </source>
</evidence>
<dbReference type="EMBL" id="JABELV010000050">
    <property type="protein sequence ID" value="KAG7553651.1"/>
    <property type="molecule type" value="Genomic_DNA"/>
</dbReference>
<protein>
    <recommendedName>
        <fullName evidence="4">Kinetochore protein</fullName>
    </recommendedName>
</protein>
<dbReference type="InterPro" id="IPR013950">
    <property type="entry name" value="Mis14/Nsl1"/>
</dbReference>
<feature type="region of interest" description="Disordered" evidence="1">
    <location>
        <begin position="146"/>
        <end position="175"/>
    </location>
</feature>
<accession>A0A8K0NRC3</accession>
<dbReference type="Proteomes" id="UP000812966">
    <property type="component" value="Unassembled WGS sequence"/>
</dbReference>
<gene>
    <name evidence="2" type="ORF">FFLO_02936</name>
</gene>
<dbReference type="GO" id="GO:0000070">
    <property type="term" value="P:mitotic sister chromatid segregation"/>
    <property type="evidence" value="ECO:0007669"/>
    <property type="project" value="InterPro"/>
</dbReference>
<evidence type="ECO:0000256" key="1">
    <source>
        <dbReference type="SAM" id="MobiDB-lite"/>
    </source>
</evidence>
<evidence type="ECO:0000313" key="2">
    <source>
        <dbReference type="EMBL" id="KAG7553651.1"/>
    </source>
</evidence>
<feature type="compositionally biased region" description="Basic and acidic residues" evidence="1">
    <location>
        <begin position="153"/>
        <end position="175"/>
    </location>
</feature>
<dbReference type="PANTHER" id="PTHR31749">
    <property type="entry name" value="KINETOCHORE-ASSOCIATED PROTEIN NSL1 HOMOLOG"/>
    <property type="match status" value="1"/>
</dbReference>
<sequence length="218" mass="25242">MSTDAVSTRIPIQRKDNWVQVTETVKTFATERMEAHLNLLSTDGDQRKNNALKREVRERIKRILENAVEYSHRNLLVNGEPYEDCKEAPTEQFDEGLDRKLLALQREQVEWSSVIAERRRKAPGQAKDLEDMLENIKESLEWDVDMDEAEAEGEGKEKEGGEEMMLDPERLPPRHEETIETYKKTLINLNEVLSNAPEQVSRAERAKAVRETVMNLPK</sequence>
<comment type="caution">
    <text evidence="2">The sequence shown here is derived from an EMBL/GenBank/DDBJ whole genome shotgun (WGS) entry which is preliminary data.</text>
</comment>
<keyword evidence="3" id="KW-1185">Reference proteome</keyword>
<reference evidence="2" key="1">
    <citation type="submission" date="2020-04" db="EMBL/GenBank/DDBJ databases">
        <title>Analysis of mating type loci in Filobasidium floriforme.</title>
        <authorList>
            <person name="Nowrousian M."/>
        </authorList>
    </citation>
    <scope>NUCLEOTIDE SEQUENCE</scope>
    <source>
        <strain evidence="2">CBS 6242</strain>
    </source>
</reference>